<dbReference type="Pfam" id="PF08031">
    <property type="entry name" value="BBE"/>
    <property type="match status" value="1"/>
</dbReference>
<dbReference type="EMBL" id="BAAAQQ010000008">
    <property type="protein sequence ID" value="GAA2122541.1"/>
    <property type="molecule type" value="Genomic_DNA"/>
</dbReference>
<dbReference type="InterPro" id="IPR050416">
    <property type="entry name" value="FAD-linked_Oxidoreductase"/>
</dbReference>
<dbReference type="SUPFAM" id="SSF56176">
    <property type="entry name" value="FAD-binding/transporter-associated domain-like"/>
    <property type="match status" value="1"/>
</dbReference>
<comment type="caution">
    <text evidence="7">The sequence shown here is derived from an EMBL/GenBank/DDBJ whole genome shotgun (WGS) entry which is preliminary data.</text>
</comment>
<evidence type="ECO:0000256" key="3">
    <source>
        <dbReference type="ARBA" id="ARBA00022630"/>
    </source>
</evidence>
<comment type="similarity">
    <text evidence="2">Belongs to the oxygen-dependent FAD-linked oxidoreductase family.</text>
</comment>
<evidence type="ECO:0000313" key="8">
    <source>
        <dbReference type="Proteomes" id="UP001500575"/>
    </source>
</evidence>
<dbReference type="PROSITE" id="PS51387">
    <property type="entry name" value="FAD_PCMH"/>
    <property type="match status" value="1"/>
</dbReference>
<dbReference type="InterPro" id="IPR006094">
    <property type="entry name" value="Oxid_FAD_bind_N"/>
</dbReference>
<dbReference type="Gene3D" id="3.30.43.10">
    <property type="entry name" value="Uridine Diphospho-n-acetylenolpyruvylglucosamine Reductase, domain 2"/>
    <property type="match status" value="1"/>
</dbReference>
<dbReference type="Pfam" id="PF01565">
    <property type="entry name" value="FAD_binding_4"/>
    <property type="match status" value="1"/>
</dbReference>
<feature type="domain" description="FAD-binding PCMH-type" evidence="6">
    <location>
        <begin position="21"/>
        <end position="192"/>
    </location>
</feature>
<dbReference type="InterPro" id="IPR016166">
    <property type="entry name" value="FAD-bd_PCMH"/>
</dbReference>
<keyword evidence="3" id="KW-0285">Flavoprotein</keyword>
<dbReference type="PROSITE" id="PS00862">
    <property type="entry name" value="OX2_COVAL_FAD"/>
    <property type="match status" value="1"/>
</dbReference>
<dbReference type="Gene3D" id="3.30.465.10">
    <property type="match status" value="1"/>
</dbReference>
<evidence type="ECO:0000256" key="2">
    <source>
        <dbReference type="ARBA" id="ARBA00005466"/>
    </source>
</evidence>
<sequence>MSLPSDATYDQVRLTENRRYDGEKPLAVLSVQDAKDVAAGLAFAQDHAIPVAVRSGGHSYPGWSGGGNPKALVIDCRPMNAVRVGNGSVTIGSGAALASVYDTVGNAGRAIAAGSCATVGIAGLTLGGGVGVLTRALGLTADQVTSMEVVLADGSIKTVSEQSEPDLLWALRGGGGGHLGVVTSFELTTAAAPTLQTVYLQWPISAAEQVIEAWQSWAPRADARLWSTLKALGGQKHGSGPVLLLSGTWTGPPGSFDQQLSGLLDHVPPPGTDTRGSRSYLDAMLSYAGCSSIPIDRCHTGPGGSLTREAFAATSHVVYDPLDAGGTSDLLDQVQAAQDSGLLEAGISIDALGGKVRDVDSDATAFVHRKALATVQYTATFPPGDAKTADSFVRGFRAAMTPHWGNHAYVNYADSSISDYQDAYFGANADKLAHVRATYDPDGFFTQPQDF</sequence>
<keyword evidence="8" id="KW-1185">Reference proteome</keyword>
<reference evidence="8" key="1">
    <citation type="journal article" date="2019" name="Int. J. Syst. Evol. Microbiol.">
        <title>The Global Catalogue of Microorganisms (GCM) 10K type strain sequencing project: providing services to taxonomists for standard genome sequencing and annotation.</title>
        <authorList>
            <consortium name="The Broad Institute Genomics Platform"/>
            <consortium name="The Broad Institute Genome Sequencing Center for Infectious Disease"/>
            <person name="Wu L."/>
            <person name="Ma J."/>
        </authorList>
    </citation>
    <scope>NUCLEOTIDE SEQUENCE [LARGE SCALE GENOMIC DNA]</scope>
    <source>
        <strain evidence="8">JCM 16021</strain>
    </source>
</reference>
<proteinExistence type="inferred from homology"/>
<dbReference type="InterPro" id="IPR016169">
    <property type="entry name" value="FAD-bd_PCMH_sub2"/>
</dbReference>
<keyword evidence="4" id="KW-0274">FAD</keyword>
<name>A0ABP5JZY6_9ACTN</name>
<dbReference type="PANTHER" id="PTHR42973">
    <property type="entry name" value="BINDING OXIDOREDUCTASE, PUTATIVE (AFU_ORTHOLOGUE AFUA_1G17690)-RELATED"/>
    <property type="match status" value="1"/>
</dbReference>
<protein>
    <submittedName>
        <fullName evidence="7">FAD-binding oxidoreductase</fullName>
    </submittedName>
</protein>
<dbReference type="PANTHER" id="PTHR42973:SF39">
    <property type="entry name" value="FAD-BINDING PCMH-TYPE DOMAIN-CONTAINING PROTEIN"/>
    <property type="match status" value="1"/>
</dbReference>
<evidence type="ECO:0000256" key="4">
    <source>
        <dbReference type="ARBA" id="ARBA00022827"/>
    </source>
</evidence>
<organism evidence="7 8">
    <name type="scientific">Nocardioides bigeumensis</name>
    <dbReference type="NCBI Taxonomy" id="433657"/>
    <lineage>
        <taxon>Bacteria</taxon>
        <taxon>Bacillati</taxon>
        <taxon>Actinomycetota</taxon>
        <taxon>Actinomycetes</taxon>
        <taxon>Propionibacteriales</taxon>
        <taxon>Nocardioidaceae</taxon>
        <taxon>Nocardioides</taxon>
    </lineage>
</organism>
<dbReference type="InterPro" id="IPR016167">
    <property type="entry name" value="FAD-bd_PCMH_sub1"/>
</dbReference>
<evidence type="ECO:0000256" key="5">
    <source>
        <dbReference type="ARBA" id="ARBA00023002"/>
    </source>
</evidence>
<comment type="cofactor">
    <cofactor evidence="1">
        <name>FAD</name>
        <dbReference type="ChEBI" id="CHEBI:57692"/>
    </cofactor>
</comment>
<evidence type="ECO:0000313" key="7">
    <source>
        <dbReference type="EMBL" id="GAA2122541.1"/>
    </source>
</evidence>
<dbReference type="InterPro" id="IPR036318">
    <property type="entry name" value="FAD-bd_PCMH-like_sf"/>
</dbReference>
<gene>
    <name evidence="7" type="ORF">GCM10009843_17780</name>
</gene>
<dbReference type="Gene3D" id="3.40.462.20">
    <property type="match status" value="1"/>
</dbReference>
<evidence type="ECO:0000259" key="6">
    <source>
        <dbReference type="PROSITE" id="PS51387"/>
    </source>
</evidence>
<keyword evidence="5" id="KW-0560">Oxidoreductase</keyword>
<accession>A0ABP5JZY6</accession>
<dbReference type="Proteomes" id="UP001500575">
    <property type="component" value="Unassembled WGS sequence"/>
</dbReference>
<dbReference type="InterPro" id="IPR012951">
    <property type="entry name" value="BBE"/>
</dbReference>
<dbReference type="InterPro" id="IPR006093">
    <property type="entry name" value="Oxy_OxRdtase_FAD_BS"/>
</dbReference>
<evidence type="ECO:0000256" key="1">
    <source>
        <dbReference type="ARBA" id="ARBA00001974"/>
    </source>
</evidence>